<name>A0A564YZU5_HYMDI</name>
<proteinExistence type="predicted"/>
<feature type="non-terminal residue" evidence="2">
    <location>
        <position position="134"/>
    </location>
</feature>
<organism evidence="2 3">
    <name type="scientific">Hymenolepis diminuta</name>
    <name type="common">Rat tapeworm</name>
    <dbReference type="NCBI Taxonomy" id="6216"/>
    <lineage>
        <taxon>Eukaryota</taxon>
        <taxon>Metazoa</taxon>
        <taxon>Spiralia</taxon>
        <taxon>Lophotrochozoa</taxon>
        <taxon>Platyhelminthes</taxon>
        <taxon>Cestoda</taxon>
        <taxon>Eucestoda</taxon>
        <taxon>Cyclophyllidea</taxon>
        <taxon>Hymenolepididae</taxon>
        <taxon>Hymenolepis</taxon>
    </lineage>
</organism>
<feature type="compositionally biased region" description="Low complexity" evidence="1">
    <location>
        <begin position="114"/>
        <end position="126"/>
    </location>
</feature>
<evidence type="ECO:0000313" key="2">
    <source>
        <dbReference type="EMBL" id="VUZ52791.1"/>
    </source>
</evidence>
<gene>
    <name evidence="2" type="ORF">WMSIL1_LOCUS11269</name>
</gene>
<evidence type="ECO:0000256" key="1">
    <source>
        <dbReference type="SAM" id="MobiDB-lite"/>
    </source>
</evidence>
<protein>
    <submittedName>
        <fullName evidence="2">Uncharacterized protein</fullName>
    </submittedName>
</protein>
<keyword evidence="3" id="KW-1185">Reference proteome</keyword>
<dbReference type="EMBL" id="CABIJS010000532">
    <property type="protein sequence ID" value="VUZ52791.1"/>
    <property type="molecule type" value="Genomic_DNA"/>
</dbReference>
<dbReference type="Proteomes" id="UP000321570">
    <property type="component" value="Unassembled WGS sequence"/>
</dbReference>
<feature type="region of interest" description="Disordered" evidence="1">
    <location>
        <begin position="112"/>
        <end position="134"/>
    </location>
</feature>
<reference evidence="2 3" key="1">
    <citation type="submission" date="2019-07" db="EMBL/GenBank/DDBJ databases">
        <authorList>
            <person name="Jastrzebski P J."/>
            <person name="Paukszto L."/>
            <person name="Jastrzebski P J."/>
        </authorList>
    </citation>
    <scope>NUCLEOTIDE SEQUENCE [LARGE SCALE GENOMIC DNA]</scope>
    <source>
        <strain evidence="2 3">WMS-il1</strain>
    </source>
</reference>
<accession>A0A564YZU5</accession>
<feature type="non-terminal residue" evidence="2">
    <location>
        <position position="1"/>
    </location>
</feature>
<dbReference type="AlphaFoldDB" id="A0A564YZU5"/>
<sequence>NSDDGSRSTIIRCCSDNYCEISRKLEFTPAELEGRQFFLNAEISDLEPGLDFPMVENGFPPFRESPKASSNSALILPHRKRENTEPLQQKQRKRPAYPNDVPFAHQWFAGVSNPLSSPSSHDQLSSTNVGTHGK</sequence>
<feature type="region of interest" description="Disordered" evidence="1">
    <location>
        <begin position="57"/>
        <end position="100"/>
    </location>
</feature>
<evidence type="ECO:0000313" key="3">
    <source>
        <dbReference type="Proteomes" id="UP000321570"/>
    </source>
</evidence>